<dbReference type="InterPro" id="IPR046341">
    <property type="entry name" value="SET_dom_sf"/>
</dbReference>
<dbReference type="Gene3D" id="3.90.1410.10">
    <property type="entry name" value="set domain protein methyltransferase, domain 1"/>
    <property type="match status" value="1"/>
</dbReference>
<sequence length="417" mass="47434">MGGGLPIHRDTTRKPRLVTEVGTWLYKKETMQNFSKWCRERQVRAYGNVKMTSTIHFARCLRASKPIRPGQAIITSPLSACFNFLTVAKEMYDCPSTAFPLQLNWMNYNERLPFMRSACMYEFAQAGWMTRIASLEESVYTPYVHYLLEDTRGRDGISNGMGKEREEESGVLDHYLSEMATDACEDPEVFLENFFRGLACVHLRSQPIEAAAVEAFVPGTNFFKAKSSEMYVPTLVPLVDAVPQLENGSHNTVLEYYPFTDVATLRAQCDELQISFFEKGKEEPIVAQETRTARGVAQRINLESELMDPALLEGGGFFALRALEPLDVGDVLYLRRFPDVWSRAGERMMDAQVMEANRLLSRLLSSGLRLISNIYKYGLVFMCAASLLALMNDGGSTKESWDWMRQQYDLRQAKKIQ</sequence>
<dbReference type="EMBL" id="RHLC01000016">
    <property type="protein sequence ID" value="TPP47437.1"/>
    <property type="molecule type" value="Genomic_DNA"/>
</dbReference>
<proteinExistence type="predicted"/>
<dbReference type="VEuPathDB" id="TriTrypDB:LdCL_270028100"/>
<dbReference type="AlphaFoldDB" id="A0A504XQQ0"/>
<dbReference type="VEuPathDB" id="TriTrypDB:LDHU3_27.3180"/>
<accession>A0A504XQQ0</accession>
<name>A0A504XQQ0_LEIDO</name>
<dbReference type="VEuPathDB" id="TriTrypDB:LdBPK_272070.1"/>
<dbReference type="VEuPathDB" id="TriTrypDB:LDHU3_27.3190"/>
<organism evidence="1 2">
    <name type="scientific">Leishmania donovani</name>
    <dbReference type="NCBI Taxonomy" id="5661"/>
    <lineage>
        <taxon>Eukaryota</taxon>
        <taxon>Discoba</taxon>
        <taxon>Euglenozoa</taxon>
        <taxon>Kinetoplastea</taxon>
        <taxon>Metakinetoplastina</taxon>
        <taxon>Trypanosomatida</taxon>
        <taxon>Trypanosomatidae</taxon>
        <taxon>Leishmaniinae</taxon>
        <taxon>Leishmania</taxon>
    </lineage>
</organism>
<protein>
    <submittedName>
        <fullName evidence="1">Uncharacterized protein</fullName>
    </submittedName>
</protein>
<gene>
    <name evidence="1" type="ORF">CGC21_30395</name>
</gene>
<evidence type="ECO:0000313" key="2">
    <source>
        <dbReference type="Proteomes" id="UP000318447"/>
    </source>
</evidence>
<dbReference type="SUPFAM" id="SSF82199">
    <property type="entry name" value="SET domain"/>
    <property type="match status" value="1"/>
</dbReference>
<comment type="caution">
    <text evidence="1">The sequence shown here is derived from an EMBL/GenBank/DDBJ whole genome shotgun (WGS) entry which is preliminary data.</text>
</comment>
<reference evidence="2" key="1">
    <citation type="submission" date="2019-02" db="EMBL/GenBank/DDBJ databases">
        <title>FDA dAtabase for Regulatory Grade micrObial Sequences (FDA-ARGOS): Supporting development and validation of Infectious Disease Dx tests.</title>
        <authorList>
            <person name="Duncan R."/>
            <person name="Fisher C."/>
            <person name="Tallon L."/>
            <person name="Sadzewicz L."/>
            <person name="Sengamalay N."/>
            <person name="Ott S."/>
            <person name="Godinez A."/>
            <person name="Nagaraj S."/>
            <person name="Vavikolanu K."/>
            <person name="Nadendla S."/>
            <person name="Aluvathingal J."/>
            <person name="Sichtig H."/>
        </authorList>
    </citation>
    <scope>NUCLEOTIDE SEQUENCE [LARGE SCALE GENOMIC DNA]</scope>
    <source>
        <strain evidence="2">FDAARGOS_361</strain>
    </source>
</reference>
<dbReference type="Proteomes" id="UP000318447">
    <property type="component" value="Unassembled WGS sequence"/>
</dbReference>
<evidence type="ECO:0000313" key="1">
    <source>
        <dbReference type="EMBL" id="TPP47437.1"/>
    </source>
</evidence>
<dbReference type="VEuPathDB" id="TriTrypDB:LdBPK_272080.1"/>
<dbReference type="VEuPathDB" id="TriTrypDB:LdCL_270028000"/>